<protein>
    <recommendedName>
        <fullName evidence="3">PDZ domain-containing protein</fullName>
    </recommendedName>
</protein>
<dbReference type="Gene3D" id="3.30.750.44">
    <property type="match status" value="1"/>
</dbReference>
<dbReference type="InterPro" id="IPR036034">
    <property type="entry name" value="PDZ_sf"/>
</dbReference>
<dbReference type="EMBL" id="JAMZMK010011669">
    <property type="protein sequence ID" value="KAI7726438.1"/>
    <property type="molecule type" value="Genomic_DNA"/>
</dbReference>
<comment type="caution">
    <text evidence="1">The sequence shown here is derived from an EMBL/GenBank/DDBJ whole genome shotgun (WGS) entry which is preliminary data.</text>
</comment>
<reference evidence="1" key="1">
    <citation type="submission" date="2022-06" db="EMBL/GenBank/DDBJ databases">
        <title>Uncovering the hologenomic basis of an extraordinary plant invasion.</title>
        <authorList>
            <person name="Bieker V.C."/>
            <person name="Martin M.D."/>
            <person name="Gilbert T."/>
            <person name="Hodgins K."/>
            <person name="Battlay P."/>
            <person name="Petersen B."/>
            <person name="Wilson J."/>
        </authorList>
    </citation>
    <scope>NUCLEOTIDE SEQUENCE</scope>
    <source>
        <strain evidence="1">AA19_3_7</strain>
        <tissue evidence="1">Leaf</tissue>
    </source>
</reference>
<gene>
    <name evidence="1" type="ORF">M8C21_019700</name>
</gene>
<organism evidence="1 2">
    <name type="scientific">Ambrosia artemisiifolia</name>
    <name type="common">Common ragweed</name>
    <dbReference type="NCBI Taxonomy" id="4212"/>
    <lineage>
        <taxon>Eukaryota</taxon>
        <taxon>Viridiplantae</taxon>
        <taxon>Streptophyta</taxon>
        <taxon>Embryophyta</taxon>
        <taxon>Tracheophyta</taxon>
        <taxon>Spermatophyta</taxon>
        <taxon>Magnoliopsida</taxon>
        <taxon>eudicotyledons</taxon>
        <taxon>Gunneridae</taxon>
        <taxon>Pentapetalae</taxon>
        <taxon>asterids</taxon>
        <taxon>campanulids</taxon>
        <taxon>Asterales</taxon>
        <taxon>Asteraceae</taxon>
        <taxon>Asteroideae</taxon>
        <taxon>Heliantheae alliance</taxon>
        <taxon>Heliantheae</taxon>
        <taxon>Ambrosia</taxon>
    </lineage>
</organism>
<keyword evidence="2" id="KW-1185">Reference proteome</keyword>
<dbReference type="PANTHER" id="PTHR32060:SF22">
    <property type="entry name" value="CARBOXYL-TERMINAL-PROCESSING PEPTIDASE 3, CHLOROPLASTIC"/>
    <property type="match status" value="1"/>
</dbReference>
<name>A0AAD5BN21_AMBAR</name>
<evidence type="ECO:0000313" key="2">
    <source>
        <dbReference type="Proteomes" id="UP001206925"/>
    </source>
</evidence>
<dbReference type="SUPFAM" id="SSF50156">
    <property type="entry name" value="PDZ domain-like"/>
    <property type="match status" value="1"/>
</dbReference>
<evidence type="ECO:0000313" key="1">
    <source>
        <dbReference type="EMBL" id="KAI7726438.1"/>
    </source>
</evidence>
<accession>A0AAD5BN21</accession>
<dbReference type="Gene3D" id="2.30.42.10">
    <property type="match status" value="1"/>
</dbReference>
<sequence>MCGDHQAEVAEQLLKDNDPDIVLSGLVEFLDVKRKENEEAKAKSQRSYSSWLQKKVKRKNKMKRRTLLYKDLRLGLKATTNNGGMLPLRTDDASYSKIRRMLCTLGDPFTRILSPTESQCFRIGSDGNVHRVGLFVNTEPKTIHLACVVLSRIEDSPADRAGIYVGDELVEIRGKKLQQVDLTLILDLTSLALKSNERDERRKEFLKKLEEKSIARRSEVSLKSKIMFHLNNPFDLGTGSKRRRNEKGEAESKRNAERAGVDAFELLCFVVSIDVKKLPYH</sequence>
<evidence type="ECO:0008006" key="3">
    <source>
        <dbReference type="Google" id="ProtNLM"/>
    </source>
</evidence>
<dbReference type="Proteomes" id="UP001206925">
    <property type="component" value="Unassembled WGS sequence"/>
</dbReference>
<dbReference type="PANTHER" id="PTHR32060">
    <property type="entry name" value="TAIL-SPECIFIC PROTEASE"/>
    <property type="match status" value="1"/>
</dbReference>
<dbReference type="AlphaFoldDB" id="A0AAD5BN21"/>
<dbReference type="GO" id="GO:0004175">
    <property type="term" value="F:endopeptidase activity"/>
    <property type="evidence" value="ECO:0007669"/>
    <property type="project" value="TreeGrafter"/>
</dbReference>
<proteinExistence type="predicted"/>